<evidence type="ECO:0000256" key="3">
    <source>
        <dbReference type="SAM" id="MobiDB-lite"/>
    </source>
</evidence>
<dbReference type="AlphaFoldDB" id="A0A395MTM3"/>
<feature type="compositionally biased region" description="Polar residues" evidence="3">
    <location>
        <begin position="819"/>
        <end position="833"/>
    </location>
</feature>
<feature type="compositionally biased region" description="Basic and acidic residues" evidence="3">
    <location>
        <begin position="1011"/>
        <end position="1030"/>
    </location>
</feature>
<feature type="compositionally biased region" description="Polar residues" evidence="3">
    <location>
        <begin position="726"/>
        <end position="738"/>
    </location>
</feature>
<proteinExistence type="inferred from homology"/>
<sequence length="1090" mass="119746">MLLLHQVGSLKTGEVVRYTITYIPSQDRILPSPEKLYLRVRNTSAIALRAAFVHGPYTLCAAAYPAGYNPNEKFEYPERYGVPEFEPMVKAGGSWECELVVPVTIRQSAGLGSHGGFGKGPSHDHESASWIVEVSSQILFSTSAAVGFEVVLARDKKSLSLSNSSTVVSGQAQVSQPGKISDHQQGVGAKDGHHPAQPKGVFSRAIQVKVEDTAALWNTPRLPGWDDQGDPEKREGPDQHVESVSKTGDPEAKDDTSEPQKPKQKQKKVHIVVLTHGLHSNLGADMLFMKESIDATVKQAKIDAKARRARERAERKESENGLAQSDSYNTKDQDKVEGEDDESDDDEEVIVRGYSGNSTKTERGIKYLGKRLARYVLSMTYPDQPFLPTGKGMAENITHTFDKHDPQQKAAHAHSTIHLGKDGAHLRQAERPYKITSISFIAHSLGGLVQTYAIAYIQKHSPQFFDLIKPINFVALATPFLGLSNENPLYVKFALDSGLVGRTGKDLGLTWRAPTIARSGWGAIVGNLGETAHKKVYGDSQPESKPLLRILPTGPAHTALKKFRNRTVYSNVVNDGIVPLRTSCLLFLDWQGLGRVEKARRDAGLVETVVGFGWSELTGTAQGNARQRQIMSGERSAGQSGTSSPRDTHENMREVPQPPNSVMVDDDRASLRSATTPYGDEAPSDSADSANNGALSGFFNFFKSNEPPKPQNVSPKQKRIFSNSQTLKVQGNGQSNESTESDSAKPSKVTTGHEHEDEMSAPPRTTVFESASDLLNPKVPDVEYLIDPSKRPRTIFHDRIYHPADIPGPPLKRRPSTLVRRNTGQRQNSIGQASTSSTGSSPYPSVNREDSSLSSKDYDDTAHTNPDKDIHEVIDTSNMRVEEKIARAYHKDLSWRKVLVKVEPDAHNNVFVRRMFANAYGWPVMKHLVDAHFSDSVTARLRMEDEDNKERARNMNEPPDAHGAELKKSRDNLAGMTRTDSETREALDKVSDLPKAARSKRNSDSSTHQRPKVERADSVNWSDRDWHDSDNDSDLEFGGEPPAPTTPSALSPHDKGKEAQGSSGGWNWAEKIVGKGASRAKSPVHDGGGS</sequence>
<dbReference type="InterPro" id="IPR044294">
    <property type="entry name" value="Lipase-like"/>
</dbReference>
<dbReference type="SUPFAM" id="SSF53474">
    <property type="entry name" value="alpha/beta-Hydrolases"/>
    <property type="match status" value="1"/>
</dbReference>
<comment type="similarity">
    <text evidence="1">Belongs to the putative lipase ROG1 family.</text>
</comment>
<keyword evidence="2" id="KW-0442">Lipid degradation</keyword>
<feature type="compositionally biased region" description="Basic and acidic residues" evidence="3">
    <location>
        <begin position="306"/>
        <end position="319"/>
    </location>
</feature>
<dbReference type="GO" id="GO:0016042">
    <property type="term" value="P:lipid catabolic process"/>
    <property type="evidence" value="ECO:0007669"/>
    <property type="project" value="UniProtKB-KW"/>
</dbReference>
<feature type="region of interest" description="Disordered" evidence="3">
    <location>
        <begin position="945"/>
        <end position="1090"/>
    </location>
</feature>
<evidence type="ECO:0000313" key="6">
    <source>
        <dbReference type="Proteomes" id="UP000265631"/>
    </source>
</evidence>
<gene>
    <name evidence="5" type="ORF">FIE12Z_4474</name>
</gene>
<keyword evidence="2" id="KW-0443">Lipid metabolism</keyword>
<dbReference type="Gene3D" id="3.40.50.1820">
    <property type="entry name" value="alpha/beta hydrolase"/>
    <property type="match status" value="1"/>
</dbReference>
<dbReference type="EMBL" id="PXXK01000114">
    <property type="protein sequence ID" value="RFN51298.1"/>
    <property type="molecule type" value="Genomic_DNA"/>
</dbReference>
<feature type="region of interest" description="Disordered" evidence="3">
    <location>
        <begin position="621"/>
        <end position="666"/>
    </location>
</feature>
<dbReference type="InterPro" id="IPR016445">
    <property type="entry name" value="Rog1_fam"/>
</dbReference>
<feature type="compositionally biased region" description="Acidic residues" evidence="3">
    <location>
        <begin position="337"/>
        <end position="348"/>
    </location>
</feature>
<protein>
    <recommendedName>
        <fullName evidence="4">DUF676 domain-containing protein</fullName>
    </recommendedName>
</protein>
<feature type="domain" description="DUF676" evidence="4">
    <location>
        <begin position="343"/>
        <end position="381"/>
    </location>
</feature>
<dbReference type="STRING" id="2594813.A0A395MTM3"/>
<evidence type="ECO:0000313" key="5">
    <source>
        <dbReference type="EMBL" id="RFN51298.1"/>
    </source>
</evidence>
<feature type="region of interest" description="Disordered" evidence="3">
    <location>
        <begin position="699"/>
        <end position="718"/>
    </location>
</feature>
<feature type="region of interest" description="Disordered" evidence="3">
    <location>
        <begin position="162"/>
        <end position="198"/>
    </location>
</feature>
<evidence type="ECO:0000256" key="1">
    <source>
        <dbReference type="ARBA" id="ARBA00007920"/>
    </source>
</evidence>
<dbReference type="PANTHER" id="PTHR12482">
    <property type="entry name" value="LIPASE ROG1-RELATED-RELATED"/>
    <property type="match status" value="1"/>
</dbReference>
<dbReference type="PIRSF" id="PIRSF005412">
    <property type="entry name" value="UCP005412_abhydr"/>
    <property type="match status" value="1"/>
</dbReference>
<feature type="region of interest" description="Disordered" evidence="3">
    <location>
        <begin position="306"/>
        <end position="355"/>
    </location>
</feature>
<dbReference type="Proteomes" id="UP000265631">
    <property type="component" value="Unassembled WGS sequence"/>
</dbReference>
<dbReference type="PANTHER" id="PTHR12482:SF62">
    <property type="entry name" value="LIPASE ROG1-RELATED"/>
    <property type="match status" value="1"/>
</dbReference>
<dbReference type="GO" id="GO:0047372">
    <property type="term" value="F:monoacylglycerol lipase activity"/>
    <property type="evidence" value="ECO:0007669"/>
    <property type="project" value="TreeGrafter"/>
</dbReference>
<evidence type="ECO:0000259" key="4">
    <source>
        <dbReference type="Pfam" id="PF05057"/>
    </source>
</evidence>
<comment type="caution">
    <text evidence="5">The sequence shown here is derived from an EMBL/GenBank/DDBJ whole genome shotgun (WGS) entry which is preliminary data.</text>
</comment>
<accession>A0A395MTM3</accession>
<dbReference type="Pfam" id="PF05057">
    <property type="entry name" value="DUF676"/>
    <property type="match status" value="3"/>
</dbReference>
<feature type="region of interest" description="Disordered" evidence="3">
    <location>
        <begin position="217"/>
        <end position="268"/>
    </location>
</feature>
<feature type="compositionally biased region" description="Basic and acidic residues" evidence="3">
    <location>
        <begin position="847"/>
        <end position="875"/>
    </location>
</feature>
<dbReference type="InterPro" id="IPR007751">
    <property type="entry name" value="DUF676_lipase-like"/>
</dbReference>
<feature type="compositionally biased region" description="Basic and acidic residues" evidence="3">
    <location>
        <begin position="948"/>
        <end position="971"/>
    </location>
</feature>
<feature type="region of interest" description="Disordered" evidence="3">
    <location>
        <begin position="798"/>
        <end position="875"/>
    </location>
</feature>
<keyword evidence="6" id="KW-1185">Reference proteome</keyword>
<feature type="compositionally biased region" description="Low complexity" evidence="3">
    <location>
        <begin position="834"/>
        <end position="845"/>
    </location>
</feature>
<feature type="compositionally biased region" description="Basic and acidic residues" evidence="3">
    <location>
        <begin position="230"/>
        <end position="261"/>
    </location>
</feature>
<feature type="compositionally biased region" description="Basic and acidic residues" evidence="3">
    <location>
        <begin position="979"/>
        <end position="992"/>
    </location>
</feature>
<reference evidence="5 6" key="1">
    <citation type="journal article" date="2018" name="PLoS Pathog.">
        <title>Evolution of structural diversity of trichothecenes, a family of toxins produced by plant pathogenic and entomopathogenic fungi.</title>
        <authorList>
            <person name="Proctor R.H."/>
            <person name="McCormick S.P."/>
            <person name="Kim H.S."/>
            <person name="Cardoza R.E."/>
            <person name="Stanley A.M."/>
            <person name="Lindo L."/>
            <person name="Kelly A."/>
            <person name="Brown D.W."/>
            <person name="Lee T."/>
            <person name="Vaughan M.M."/>
            <person name="Alexander N.J."/>
            <person name="Busman M."/>
            <person name="Gutierrez S."/>
        </authorList>
    </citation>
    <scope>NUCLEOTIDE SEQUENCE [LARGE SCALE GENOMIC DNA]</scope>
    <source>
        <strain evidence="5 6">NRRL 13405</strain>
    </source>
</reference>
<feature type="region of interest" description="Disordered" evidence="3">
    <location>
        <begin position="726"/>
        <end position="763"/>
    </location>
</feature>
<feature type="domain" description="DUF676" evidence="4">
    <location>
        <begin position="266"/>
        <end position="308"/>
    </location>
</feature>
<feature type="compositionally biased region" description="Polar residues" evidence="3">
    <location>
        <begin position="621"/>
        <end position="630"/>
    </location>
</feature>
<evidence type="ECO:0000256" key="2">
    <source>
        <dbReference type="ARBA" id="ARBA00022963"/>
    </source>
</evidence>
<feature type="domain" description="DUF676" evidence="4">
    <location>
        <begin position="435"/>
        <end position="582"/>
    </location>
</feature>
<name>A0A395MTM3_9HYPO</name>
<organism evidence="5 6">
    <name type="scientific">Fusarium flagelliforme</name>
    <dbReference type="NCBI Taxonomy" id="2675880"/>
    <lineage>
        <taxon>Eukaryota</taxon>
        <taxon>Fungi</taxon>
        <taxon>Dikarya</taxon>
        <taxon>Ascomycota</taxon>
        <taxon>Pezizomycotina</taxon>
        <taxon>Sordariomycetes</taxon>
        <taxon>Hypocreomycetidae</taxon>
        <taxon>Hypocreales</taxon>
        <taxon>Nectriaceae</taxon>
        <taxon>Fusarium</taxon>
        <taxon>Fusarium incarnatum-equiseti species complex</taxon>
    </lineage>
</organism>
<dbReference type="InterPro" id="IPR029058">
    <property type="entry name" value="AB_hydrolase_fold"/>
</dbReference>